<dbReference type="InterPro" id="IPR036388">
    <property type="entry name" value="WH-like_DNA-bd_sf"/>
</dbReference>
<dbReference type="PRINTS" id="PR00039">
    <property type="entry name" value="HTHLYSR"/>
</dbReference>
<keyword evidence="4" id="KW-0010">Activator</keyword>
<comment type="similarity">
    <text evidence="1">Belongs to the LysR transcriptional regulatory family.</text>
</comment>
<dbReference type="SUPFAM" id="SSF53850">
    <property type="entry name" value="Periplasmic binding protein-like II"/>
    <property type="match status" value="1"/>
</dbReference>
<dbReference type="Gene3D" id="1.10.10.10">
    <property type="entry name" value="Winged helix-like DNA-binding domain superfamily/Winged helix DNA-binding domain"/>
    <property type="match status" value="1"/>
</dbReference>
<dbReference type="RefSeq" id="WP_317056807.1">
    <property type="nucleotide sequence ID" value="NZ_CP146606.1"/>
</dbReference>
<feature type="domain" description="HTH lysR-type" evidence="6">
    <location>
        <begin position="1"/>
        <end position="58"/>
    </location>
</feature>
<dbReference type="EMBL" id="CP146606">
    <property type="protein sequence ID" value="WYK16738.1"/>
    <property type="molecule type" value="Genomic_DNA"/>
</dbReference>
<dbReference type="Pfam" id="PF03466">
    <property type="entry name" value="LysR_substrate"/>
    <property type="match status" value="1"/>
</dbReference>
<gene>
    <name evidence="7" type="ORF">RZS32_009845</name>
</gene>
<dbReference type="Gene3D" id="3.40.190.10">
    <property type="entry name" value="Periplasmic binding protein-like II"/>
    <property type="match status" value="2"/>
</dbReference>
<keyword evidence="2" id="KW-0805">Transcription regulation</keyword>
<keyword evidence="5" id="KW-0804">Transcription</keyword>
<protein>
    <submittedName>
        <fullName evidence="7">LysR family transcriptional regulator</fullName>
    </submittedName>
</protein>
<proteinExistence type="inferred from homology"/>
<keyword evidence="3" id="KW-0238">DNA-binding</keyword>
<dbReference type="PROSITE" id="PS50931">
    <property type="entry name" value="HTH_LYSR"/>
    <property type="match status" value="1"/>
</dbReference>
<dbReference type="Pfam" id="PF00126">
    <property type="entry name" value="HTH_1"/>
    <property type="match status" value="1"/>
</dbReference>
<dbReference type="InterPro" id="IPR005119">
    <property type="entry name" value="LysR_subst-bd"/>
</dbReference>
<reference evidence="7 8" key="1">
    <citation type="submission" date="2024-02" db="EMBL/GenBank/DDBJ databases">
        <title>Roseovarius strain W115 nov., isolated from a marine algae.</title>
        <authorList>
            <person name="Lee M.W."/>
            <person name="Lee J.K."/>
            <person name="Kim J.M."/>
            <person name="Choi D.G."/>
            <person name="Baek J.H."/>
            <person name="Bayburt H."/>
            <person name="Jung J.J."/>
            <person name="Han D.M."/>
            <person name="Jeon C.O."/>
        </authorList>
    </citation>
    <scope>NUCLEOTIDE SEQUENCE [LARGE SCALE GENOMIC DNA]</scope>
    <source>
        <strain evidence="7 8">W115</strain>
    </source>
</reference>
<accession>A0ABZ2TG70</accession>
<dbReference type="InterPro" id="IPR000847">
    <property type="entry name" value="LysR_HTH_N"/>
</dbReference>
<evidence type="ECO:0000313" key="8">
    <source>
        <dbReference type="Proteomes" id="UP001281305"/>
    </source>
</evidence>
<organism evidence="7 8">
    <name type="scientific">Roseovarius rhodophyticola</name>
    <dbReference type="NCBI Taxonomy" id="3080827"/>
    <lineage>
        <taxon>Bacteria</taxon>
        <taxon>Pseudomonadati</taxon>
        <taxon>Pseudomonadota</taxon>
        <taxon>Alphaproteobacteria</taxon>
        <taxon>Rhodobacterales</taxon>
        <taxon>Roseobacteraceae</taxon>
        <taxon>Roseovarius</taxon>
    </lineage>
</organism>
<dbReference type="PANTHER" id="PTHR30346">
    <property type="entry name" value="TRANSCRIPTIONAL DUAL REGULATOR HCAR-RELATED"/>
    <property type="match status" value="1"/>
</dbReference>
<keyword evidence="8" id="KW-1185">Reference proteome</keyword>
<name>A0ABZ2TG70_9RHOB</name>
<dbReference type="PANTHER" id="PTHR30346:SF26">
    <property type="entry name" value="HYDROGEN PEROXIDE-INDUCIBLE GENES ACTIVATOR"/>
    <property type="match status" value="1"/>
</dbReference>
<dbReference type="Proteomes" id="UP001281305">
    <property type="component" value="Chromosome"/>
</dbReference>
<sequence>MNLRDLEYVVAVAKHGNFSQAAAVCNVSQPALSNQIKKLEQELGADLFLRLSGEVRLTDCGQRVAEIAERVLDDAQRIKDTATQFRDPEAIPFKIGMTPTLAPYLTQYFADLFKALFPSMKVIMIEDLPHNMLQMVEDHKLDTALVAKSNHKGDLDFTSIWSEPLYLAMREEHPLSTLSSITPEDVPTHDFIRLPYSFGYELEARLPSPDSSSRIGKRFDLSALRFETVCRHVCHSDDCTIVSALAAEQFKKDLWPMSFVPFEGPGNLRNLGAASRPNCPRKPLLEKIGRYIQNTPPKGVTPTFGSEEAS</sequence>
<evidence type="ECO:0000256" key="4">
    <source>
        <dbReference type="ARBA" id="ARBA00023159"/>
    </source>
</evidence>
<evidence type="ECO:0000256" key="2">
    <source>
        <dbReference type="ARBA" id="ARBA00023015"/>
    </source>
</evidence>
<evidence type="ECO:0000259" key="6">
    <source>
        <dbReference type="PROSITE" id="PS50931"/>
    </source>
</evidence>
<evidence type="ECO:0000313" key="7">
    <source>
        <dbReference type="EMBL" id="WYK16738.1"/>
    </source>
</evidence>
<evidence type="ECO:0000256" key="5">
    <source>
        <dbReference type="ARBA" id="ARBA00023163"/>
    </source>
</evidence>
<evidence type="ECO:0000256" key="3">
    <source>
        <dbReference type="ARBA" id="ARBA00023125"/>
    </source>
</evidence>
<evidence type="ECO:0000256" key="1">
    <source>
        <dbReference type="ARBA" id="ARBA00009437"/>
    </source>
</evidence>
<dbReference type="SUPFAM" id="SSF46785">
    <property type="entry name" value="Winged helix' DNA-binding domain"/>
    <property type="match status" value="1"/>
</dbReference>
<dbReference type="InterPro" id="IPR036390">
    <property type="entry name" value="WH_DNA-bd_sf"/>
</dbReference>